<dbReference type="FunFam" id="1.25.40.10:FF:000184">
    <property type="entry name" value="Pentatricopeptide repeat-containing protein, chloroplastic"/>
    <property type="match status" value="1"/>
</dbReference>
<feature type="repeat" description="PPR" evidence="3">
    <location>
        <begin position="248"/>
        <end position="282"/>
    </location>
</feature>
<dbReference type="PANTHER" id="PTHR47926">
    <property type="entry name" value="PENTATRICOPEPTIDE REPEAT-CONTAINING PROTEIN"/>
    <property type="match status" value="1"/>
</dbReference>
<feature type="repeat" description="PPR" evidence="3">
    <location>
        <begin position="115"/>
        <end position="149"/>
    </location>
</feature>
<organism evidence="4 5">
    <name type="scientific">Corchorus olitorius</name>
    <dbReference type="NCBI Taxonomy" id="93759"/>
    <lineage>
        <taxon>Eukaryota</taxon>
        <taxon>Viridiplantae</taxon>
        <taxon>Streptophyta</taxon>
        <taxon>Embryophyta</taxon>
        <taxon>Tracheophyta</taxon>
        <taxon>Spermatophyta</taxon>
        <taxon>Magnoliopsida</taxon>
        <taxon>eudicotyledons</taxon>
        <taxon>Gunneridae</taxon>
        <taxon>Pentapetalae</taxon>
        <taxon>rosids</taxon>
        <taxon>malvids</taxon>
        <taxon>Malvales</taxon>
        <taxon>Malvaceae</taxon>
        <taxon>Grewioideae</taxon>
        <taxon>Apeibeae</taxon>
        <taxon>Corchorus</taxon>
    </lineage>
</organism>
<dbReference type="EMBL" id="AWUE01014917">
    <property type="protein sequence ID" value="OMP00732.1"/>
    <property type="molecule type" value="Genomic_DNA"/>
</dbReference>
<comment type="caution">
    <text evidence="4">The sequence shown here is derived from an EMBL/GenBank/DDBJ whole genome shotgun (WGS) entry which is preliminary data.</text>
</comment>
<feature type="repeat" description="PPR" evidence="3">
    <location>
        <begin position="52"/>
        <end position="86"/>
    </location>
</feature>
<protein>
    <recommendedName>
        <fullName evidence="6">Pentatricopeptide repeat-containing protein</fullName>
    </recommendedName>
</protein>
<dbReference type="PANTHER" id="PTHR47926:SF437">
    <property type="entry name" value="PENTACOTRIPEPTIDE-REPEAT REGION OF PRORP DOMAIN-CONTAINING PROTEIN"/>
    <property type="match status" value="1"/>
</dbReference>
<dbReference type="Gene3D" id="1.25.40.10">
    <property type="entry name" value="Tetratricopeptide repeat domain"/>
    <property type="match status" value="4"/>
</dbReference>
<evidence type="ECO:0000256" key="1">
    <source>
        <dbReference type="ARBA" id="ARBA00006643"/>
    </source>
</evidence>
<dbReference type="Proteomes" id="UP000187203">
    <property type="component" value="Unassembled WGS sequence"/>
</dbReference>
<proteinExistence type="inferred from homology"/>
<dbReference type="InterPro" id="IPR002885">
    <property type="entry name" value="PPR_rpt"/>
</dbReference>
<reference evidence="5" key="1">
    <citation type="submission" date="2013-09" db="EMBL/GenBank/DDBJ databases">
        <title>Corchorus olitorius genome sequencing.</title>
        <authorList>
            <person name="Alam M."/>
            <person name="Haque M.S."/>
            <person name="Islam M.S."/>
            <person name="Emdad E.M."/>
            <person name="Islam M.M."/>
            <person name="Ahmed B."/>
            <person name="Halim A."/>
            <person name="Hossen Q.M.M."/>
            <person name="Hossain M.Z."/>
            <person name="Ahmed R."/>
            <person name="Khan M.M."/>
            <person name="Islam R."/>
            <person name="Rashid M.M."/>
            <person name="Khan S.A."/>
            <person name="Rahman M.S."/>
            <person name="Alam M."/>
            <person name="Yahiya A.S."/>
            <person name="Khan M.S."/>
            <person name="Azam M.S."/>
            <person name="Haque T."/>
            <person name="Lashkar M.Z.H."/>
            <person name="Akhand A.I."/>
            <person name="Morshed G."/>
            <person name="Roy S."/>
            <person name="Uddin K.S."/>
            <person name="Rabeya T."/>
            <person name="Hossain A.S."/>
            <person name="Chowdhury A."/>
            <person name="Snigdha A.R."/>
            <person name="Mortoza M.S."/>
            <person name="Matin S.A."/>
            <person name="Hoque S.M.E."/>
            <person name="Islam M.K."/>
            <person name="Roy D.K."/>
            <person name="Haider R."/>
            <person name="Moosa M.M."/>
            <person name="Elias S.M."/>
            <person name="Hasan A.M."/>
            <person name="Jahan S."/>
            <person name="Shafiuddin M."/>
            <person name="Mahmood N."/>
            <person name="Shommy N.S."/>
        </authorList>
    </citation>
    <scope>NUCLEOTIDE SEQUENCE [LARGE SCALE GENOMIC DNA]</scope>
    <source>
        <strain evidence="5">cv. O-4</strain>
    </source>
</reference>
<gene>
    <name evidence="4" type="ORF">COLO4_12422</name>
</gene>
<dbReference type="STRING" id="93759.A0A1R3K0Y2"/>
<name>A0A1R3K0Y2_9ROSI</name>
<dbReference type="Pfam" id="PF20431">
    <property type="entry name" value="E_motif"/>
    <property type="match status" value="1"/>
</dbReference>
<dbReference type="FunFam" id="1.25.40.10:FF:000364">
    <property type="entry name" value="Pentatricopeptide repeat (PPR-like) superfamily protein"/>
    <property type="match status" value="1"/>
</dbReference>
<dbReference type="Pfam" id="PF12854">
    <property type="entry name" value="PPR_1"/>
    <property type="match status" value="2"/>
</dbReference>
<evidence type="ECO:0000313" key="4">
    <source>
        <dbReference type="EMBL" id="OMP00732.1"/>
    </source>
</evidence>
<dbReference type="Pfam" id="PF13041">
    <property type="entry name" value="PPR_2"/>
    <property type="match status" value="2"/>
</dbReference>
<dbReference type="AlphaFoldDB" id="A0A1R3K0Y2"/>
<dbReference type="FunFam" id="1.25.40.10:FF:000333">
    <property type="entry name" value="Pentatricopeptide repeat-containing protein"/>
    <property type="match status" value="1"/>
</dbReference>
<evidence type="ECO:0000313" key="5">
    <source>
        <dbReference type="Proteomes" id="UP000187203"/>
    </source>
</evidence>
<evidence type="ECO:0000256" key="2">
    <source>
        <dbReference type="ARBA" id="ARBA00022737"/>
    </source>
</evidence>
<dbReference type="PROSITE" id="PS51375">
    <property type="entry name" value="PPR"/>
    <property type="match status" value="5"/>
</dbReference>
<comment type="similarity">
    <text evidence="1">Belongs to the PPR family. PCMP-H subfamily.</text>
</comment>
<dbReference type="InterPro" id="IPR011990">
    <property type="entry name" value="TPR-like_helical_dom_sf"/>
</dbReference>
<dbReference type="NCBIfam" id="TIGR00756">
    <property type="entry name" value="PPR"/>
    <property type="match status" value="7"/>
</dbReference>
<dbReference type="Pfam" id="PF01535">
    <property type="entry name" value="PPR"/>
    <property type="match status" value="4"/>
</dbReference>
<evidence type="ECO:0000256" key="3">
    <source>
        <dbReference type="PROSITE-ProRule" id="PRU00708"/>
    </source>
</evidence>
<keyword evidence="2" id="KW-0677">Repeat</keyword>
<feature type="repeat" description="PPR" evidence="3">
    <location>
        <begin position="217"/>
        <end position="247"/>
    </location>
</feature>
<sequence>MAIWEGLQIHNHVIKFGFCSDLYASTALLDMYAKLGVMDSSRRVFEEMAERSVVSWTALICGYAKAGDMARAEKLLDEMPEQGDCVLYNAMIDGYVKLGDLDSAQSLFNQMPFRNVVSWTTMINGYCNGGDVASARLLFDSMPEKNLVSWNAMIGGYCQNNQPREALTLFHQMQSSTMFEPDKVTIVSILPAIADLGALYLGEWVHSFVQRKKLDRAINVCTALVDMYAKCGEIKKAKKIFDEMPEKEIASWNALINGYAVNGCAKEALEVFLEMQKERVMPNDVTMIGVLSACNHGGLMEEGRRWFKAMAEFGLTPKIEHYGCMIDLLGRAGCMEEAEKLIEDMPYEANGIILTSLLFAYGSSNNVKRAERVLNKLLHLEPTNHGSYVMLRNAYAVEKRWEDVEGITRLMRMNGARKEAGCSVIEVDSKVWEFVSGDTVHPKWDMIQSVLWQLYIHMRRQQTW</sequence>
<dbReference type="InterPro" id="IPR046848">
    <property type="entry name" value="E_motif"/>
</dbReference>
<dbReference type="OrthoDB" id="185373at2759"/>
<evidence type="ECO:0008006" key="6">
    <source>
        <dbReference type="Google" id="ProtNLM"/>
    </source>
</evidence>
<dbReference type="GO" id="GO:0009451">
    <property type="term" value="P:RNA modification"/>
    <property type="evidence" value="ECO:0007669"/>
    <property type="project" value="InterPro"/>
</dbReference>
<keyword evidence="5" id="KW-1185">Reference proteome</keyword>
<dbReference type="GO" id="GO:0003723">
    <property type="term" value="F:RNA binding"/>
    <property type="evidence" value="ECO:0007669"/>
    <property type="project" value="InterPro"/>
</dbReference>
<dbReference type="InterPro" id="IPR046960">
    <property type="entry name" value="PPR_At4g14850-like_plant"/>
</dbReference>
<accession>A0A1R3K0Y2</accession>
<feature type="repeat" description="PPR" evidence="3">
    <location>
        <begin position="283"/>
        <end position="317"/>
    </location>
</feature>
<dbReference type="SUPFAM" id="SSF48452">
    <property type="entry name" value="TPR-like"/>
    <property type="match status" value="1"/>
</dbReference>